<feature type="region of interest" description="Disordered" evidence="1">
    <location>
        <begin position="257"/>
        <end position="298"/>
    </location>
</feature>
<gene>
    <name evidence="2" type="ORF">ACHAXA_000891</name>
</gene>
<feature type="compositionally biased region" description="Basic and acidic residues" evidence="1">
    <location>
        <begin position="270"/>
        <end position="279"/>
    </location>
</feature>
<feature type="compositionally biased region" description="Basic and acidic residues" evidence="1">
    <location>
        <begin position="650"/>
        <end position="669"/>
    </location>
</feature>
<feature type="compositionally biased region" description="Acidic residues" evidence="1">
    <location>
        <begin position="260"/>
        <end position="269"/>
    </location>
</feature>
<reference evidence="2 3" key="1">
    <citation type="submission" date="2024-10" db="EMBL/GenBank/DDBJ databases">
        <title>Updated reference genomes for cyclostephanoid diatoms.</title>
        <authorList>
            <person name="Roberts W.R."/>
            <person name="Alverson A.J."/>
        </authorList>
    </citation>
    <scope>NUCLEOTIDE SEQUENCE [LARGE SCALE GENOMIC DNA]</scope>
    <source>
        <strain evidence="2 3">AJA228-03</strain>
    </source>
</reference>
<feature type="region of interest" description="Disordered" evidence="1">
    <location>
        <begin position="1"/>
        <end position="53"/>
    </location>
</feature>
<feature type="compositionally biased region" description="Acidic residues" evidence="1">
    <location>
        <begin position="280"/>
        <end position="296"/>
    </location>
</feature>
<sequence>MPRNGQITRRRRGGRRSSLMRQNETSANGATVGKSNGDGDGGHDEVDTSDDELPLAILQLQKERRRRLLAVRGRERKLRDMNLMLNKLDYQLMKKDGTTSGGSKKRKKRSSRTRPKNACALIGSLPGAAIAAIDDDTNANDAARRDNSMSASPIEGGGMAQDDHSRRCRSRRDPTDRIDGMNGKRNNDLSDFNSSSSTDDDMDTFSDLRARGTHSSTFVAHVDVDVNANDVYSTNRSIDSETDVATINDERGISFLTPFEESESGESDDDYLHTPRDESSVENEESAALESGDDEEAGKLKVSDMEWGMLPKFIEELCADIRDMRITHVHNKLNELKRRLQAAKKMSSSRTPYALTTLTATMSEEAMDELDKLSKERRGVDLCNKALMRLLSKRERRENECKLTDSQKRLCRMSAVDVWDVRVVELCDLVRDADSKVTSFQKEVEKELQSGDDDHCHQMLSDNGGDIIPVNDFFDESSRIQQPKKKRRTVERDWDDNHPHASRKRKSSSGLSSRKDLKQRRQLYRSRRTTSRCDANFDKSSRLSRSSRDAPLAENEDKLSPPATADEEEANSTTNVDFVDIDFVGDTDDIEDDHWKCMLLDSSSAMRLRSSANKRISQCGAVLASIKGTGSCPQQQSRSISLTMSGWLEKQQDGSEKEKKNFHGSRLRENSQSTRQKTGAQTANSRRTHQLFASKGRVDQNQRQDGSKGSLNIDPESPPTRPEIPHALSADLLFASIPTNLTNRTVVQQELGSDNNRSIIDLCRDLRDCYPANLPLSRNILANLATVVLSKYGDVLKKEEVVAMFQTLLYIFEKKCTTLLDLIQTNPEVASFHISCWSLVFQTLGKKCSAKLALEDGLLFKIFGNHTTLAKLLLLQVVDVLYSQLLWEEYGHTSSFNSRVFDELRPLCVCIGSIVPVLSNVCSILTMLDEPRWQLSLNHERKENEPETLLFVTTVDPEMHKRFITSGELPESTRGADESKIRSFDHKIPREKIDAIWSIIGFFSCCTSSMAQSAPDFKQPQMLLARLIFCDCGSLPNSNQQLPPPPLQVKTCSKEIKWVDALLSSRLLGDLPSMDSFVKQIIEKSVMLEAYDAVLSLLPSSPQAKVNTSVRQLWDYSCINGSSKGIGSELQTDLMDVNSIFLANETNSVYRLSPSSVLLQKCVTMATSYASMTMIKSIRWKSFRTLLQSIASRFVDKALDIEVHSNAARIRSNDDYTAMFQSIIESATSQIEISQTSSHLREAACYLIFSGIVARSRYNSPGEGNNFHLNKVLRENIWKYSSDEKMRKHQQHFLNEIGVAPASSSNICLLYTSSKSMAFTALLHLYISDFTADPHQIIERLRSHLVAVKAEIDADAMVYLLTSIISNLLSTCDLLESLNEKGRLSENEEKCKAHMNASKSCVDIIGSITMHINLILGRAKFILEFMTKVTPNDNILLQLVVAIKTLGSSKFFRCLMDSLTKALVVIVQTVTMNTLAKALSKDGCVEASFRSCLGAIRQVIALVLACGTDELPDMQRAQSNTDWHAGADFFLSFVVRMEYDYAL</sequence>
<feature type="compositionally biased region" description="Polar residues" evidence="1">
    <location>
        <begin position="670"/>
        <end position="685"/>
    </location>
</feature>
<feature type="compositionally biased region" description="Basic residues" evidence="1">
    <location>
        <begin position="103"/>
        <end position="115"/>
    </location>
</feature>
<feature type="compositionally biased region" description="Polar residues" evidence="1">
    <location>
        <begin position="19"/>
        <end position="29"/>
    </location>
</feature>
<evidence type="ECO:0000313" key="3">
    <source>
        <dbReference type="Proteomes" id="UP001530377"/>
    </source>
</evidence>
<evidence type="ECO:0000256" key="1">
    <source>
        <dbReference type="SAM" id="MobiDB-lite"/>
    </source>
</evidence>
<feature type="region of interest" description="Disordered" evidence="1">
    <location>
        <begin position="94"/>
        <end position="118"/>
    </location>
</feature>
<feature type="region of interest" description="Disordered" evidence="1">
    <location>
        <begin position="474"/>
        <end position="574"/>
    </location>
</feature>
<organism evidence="2 3">
    <name type="scientific">Cyclostephanos tholiformis</name>
    <dbReference type="NCBI Taxonomy" id="382380"/>
    <lineage>
        <taxon>Eukaryota</taxon>
        <taxon>Sar</taxon>
        <taxon>Stramenopiles</taxon>
        <taxon>Ochrophyta</taxon>
        <taxon>Bacillariophyta</taxon>
        <taxon>Coscinodiscophyceae</taxon>
        <taxon>Thalassiosirophycidae</taxon>
        <taxon>Stephanodiscales</taxon>
        <taxon>Stephanodiscaceae</taxon>
        <taxon>Cyclostephanos</taxon>
    </lineage>
</organism>
<feature type="compositionally biased region" description="Basic residues" evidence="1">
    <location>
        <begin position="517"/>
        <end position="530"/>
    </location>
</feature>
<feature type="compositionally biased region" description="Basic and acidic residues" evidence="1">
    <location>
        <begin position="161"/>
        <end position="179"/>
    </location>
</feature>
<dbReference type="EMBL" id="JALLPB020000727">
    <property type="protein sequence ID" value="KAL3806818.1"/>
    <property type="molecule type" value="Genomic_DNA"/>
</dbReference>
<feature type="region of interest" description="Disordered" evidence="1">
    <location>
        <begin position="648"/>
        <end position="724"/>
    </location>
</feature>
<accession>A0ABD3R2G6</accession>
<name>A0ABD3R2G6_9STRA</name>
<comment type="caution">
    <text evidence="2">The sequence shown here is derived from an EMBL/GenBank/DDBJ whole genome shotgun (WGS) entry which is preliminary data.</text>
</comment>
<keyword evidence="3" id="KW-1185">Reference proteome</keyword>
<protein>
    <submittedName>
        <fullName evidence="2">Uncharacterized protein</fullName>
    </submittedName>
</protein>
<feature type="region of interest" description="Disordered" evidence="1">
    <location>
        <begin position="140"/>
        <end position="201"/>
    </location>
</feature>
<feature type="compositionally biased region" description="Basic and acidic residues" evidence="1">
    <location>
        <begin position="696"/>
        <end position="706"/>
    </location>
</feature>
<evidence type="ECO:0000313" key="2">
    <source>
        <dbReference type="EMBL" id="KAL3806818.1"/>
    </source>
</evidence>
<proteinExistence type="predicted"/>
<feature type="compositionally biased region" description="Basic and acidic residues" evidence="1">
    <location>
        <begin position="490"/>
        <end position="499"/>
    </location>
</feature>
<dbReference type="Proteomes" id="UP001530377">
    <property type="component" value="Unassembled WGS sequence"/>
</dbReference>